<gene>
    <name evidence="2" type="ORF">GSI_04930</name>
</gene>
<evidence type="ECO:0000313" key="3">
    <source>
        <dbReference type="Proteomes" id="UP000230002"/>
    </source>
</evidence>
<dbReference type="EMBL" id="AYKW01000009">
    <property type="protein sequence ID" value="PIL32813.1"/>
    <property type="molecule type" value="Genomic_DNA"/>
</dbReference>
<comment type="caution">
    <text evidence="2">The sequence shown here is derived from an EMBL/GenBank/DDBJ whole genome shotgun (WGS) entry which is preliminary data.</text>
</comment>
<feature type="region of interest" description="Disordered" evidence="1">
    <location>
        <begin position="276"/>
        <end position="296"/>
    </location>
</feature>
<name>A0A2G8SGC9_9APHY</name>
<dbReference type="AlphaFoldDB" id="A0A2G8SGC9"/>
<evidence type="ECO:0000313" key="2">
    <source>
        <dbReference type="EMBL" id="PIL32813.1"/>
    </source>
</evidence>
<feature type="compositionally biased region" description="Low complexity" evidence="1">
    <location>
        <begin position="102"/>
        <end position="114"/>
    </location>
</feature>
<keyword evidence="3" id="KW-1185">Reference proteome</keyword>
<feature type="region of interest" description="Disordered" evidence="1">
    <location>
        <begin position="1"/>
        <end position="154"/>
    </location>
</feature>
<protein>
    <submittedName>
        <fullName evidence="2">Uncharacterized protein</fullName>
    </submittedName>
</protein>
<feature type="compositionally biased region" description="Low complexity" evidence="1">
    <location>
        <begin position="26"/>
        <end position="67"/>
    </location>
</feature>
<feature type="compositionally biased region" description="Low complexity" evidence="1">
    <location>
        <begin position="121"/>
        <end position="137"/>
    </location>
</feature>
<accession>A0A2G8SGC9</accession>
<organism evidence="2 3">
    <name type="scientific">Ganoderma sinense ZZ0214-1</name>
    <dbReference type="NCBI Taxonomy" id="1077348"/>
    <lineage>
        <taxon>Eukaryota</taxon>
        <taxon>Fungi</taxon>
        <taxon>Dikarya</taxon>
        <taxon>Basidiomycota</taxon>
        <taxon>Agaricomycotina</taxon>
        <taxon>Agaricomycetes</taxon>
        <taxon>Polyporales</taxon>
        <taxon>Polyporaceae</taxon>
        <taxon>Ganoderma</taxon>
    </lineage>
</organism>
<sequence length="296" mass="30241">MSHTSSRRAPTPFHHAGSRSDDVRSARSSGSSRAFLSSRSSATTAVSSWIDDVSSRSSSPSPSEWVIPGAPPFAATHSPRMLSSPNTGHAMPPVPSPAQSNAGGYPSAPPSASYAPPPPASAHGSVSSRRTSSSIHTRSSHRDRAAKRGGHSAGRELDTIPCQICLEPATVCTCPGDKTALLQMREAAQEVLNRAGGMAESGSTHGQHYQEPPQVVPQLGAPGSVYTQGFGYGTGYGAPVSYAGSSVSAYSGQAAAMGGYGAGYQGNPIVVPTSQGSSWGGAQQDLLGPGWGVRRG</sequence>
<reference evidence="2 3" key="1">
    <citation type="journal article" date="2015" name="Sci. Rep.">
        <title>Chromosome-level genome map provides insights into diverse defense mechanisms in the medicinal fungus Ganoderma sinense.</title>
        <authorList>
            <person name="Zhu Y."/>
            <person name="Xu J."/>
            <person name="Sun C."/>
            <person name="Zhou S."/>
            <person name="Xu H."/>
            <person name="Nelson D.R."/>
            <person name="Qian J."/>
            <person name="Song J."/>
            <person name="Luo H."/>
            <person name="Xiang L."/>
            <person name="Li Y."/>
            <person name="Xu Z."/>
            <person name="Ji A."/>
            <person name="Wang L."/>
            <person name="Lu S."/>
            <person name="Hayward A."/>
            <person name="Sun W."/>
            <person name="Li X."/>
            <person name="Schwartz D.C."/>
            <person name="Wang Y."/>
            <person name="Chen S."/>
        </authorList>
    </citation>
    <scope>NUCLEOTIDE SEQUENCE [LARGE SCALE GENOMIC DNA]</scope>
    <source>
        <strain evidence="2 3">ZZ0214-1</strain>
    </source>
</reference>
<proteinExistence type="predicted"/>
<feature type="compositionally biased region" description="Basic residues" evidence="1">
    <location>
        <begin position="138"/>
        <end position="150"/>
    </location>
</feature>
<dbReference type="Proteomes" id="UP000230002">
    <property type="component" value="Unassembled WGS sequence"/>
</dbReference>
<evidence type="ECO:0000256" key="1">
    <source>
        <dbReference type="SAM" id="MobiDB-lite"/>
    </source>
</evidence>